<proteinExistence type="predicted"/>
<dbReference type="Proteomes" id="UP001280121">
    <property type="component" value="Unassembled WGS sequence"/>
</dbReference>
<accession>A0AAD9TK46</accession>
<evidence type="ECO:0000313" key="3">
    <source>
        <dbReference type="Proteomes" id="UP001280121"/>
    </source>
</evidence>
<feature type="region of interest" description="Disordered" evidence="1">
    <location>
        <begin position="51"/>
        <end position="169"/>
    </location>
</feature>
<protein>
    <submittedName>
        <fullName evidence="2">Uncharacterized protein</fullName>
    </submittedName>
</protein>
<sequence length="169" mass="18660">MHSDSEVVTKKQSQLARVMHSDSEVATIEQSQLARATFSDSEVARFEIQMLVRGDQRSHNKQSKSKTLSIQAESLPEQCRMQPAVKLEMSSSSPTSPQNQPTVGVRRSKKCASHGKRSKAPREGTRDAGSPSKPSQPTCVELRMRDSNSVSQGRLPKPKTFHKNEPTCG</sequence>
<comment type="caution">
    <text evidence="2">The sequence shown here is derived from an EMBL/GenBank/DDBJ whole genome shotgun (WGS) entry which is preliminary data.</text>
</comment>
<organism evidence="2 3">
    <name type="scientific">Dipteronia dyeriana</name>
    <dbReference type="NCBI Taxonomy" id="168575"/>
    <lineage>
        <taxon>Eukaryota</taxon>
        <taxon>Viridiplantae</taxon>
        <taxon>Streptophyta</taxon>
        <taxon>Embryophyta</taxon>
        <taxon>Tracheophyta</taxon>
        <taxon>Spermatophyta</taxon>
        <taxon>Magnoliopsida</taxon>
        <taxon>eudicotyledons</taxon>
        <taxon>Gunneridae</taxon>
        <taxon>Pentapetalae</taxon>
        <taxon>rosids</taxon>
        <taxon>malvids</taxon>
        <taxon>Sapindales</taxon>
        <taxon>Sapindaceae</taxon>
        <taxon>Hippocastanoideae</taxon>
        <taxon>Acereae</taxon>
        <taxon>Dipteronia</taxon>
    </lineage>
</organism>
<dbReference type="AlphaFoldDB" id="A0AAD9TK46"/>
<gene>
    <name evidence="2" type="ORF">Ddye_032391</name>
</gene>
<dbReference type="EMBL" id="JANJYI010000009">
    <property type="protein sequence ID" value="KAK2637599.1"/>
    <property type="molecule type" value="Genomic_DNA"/>
</dbReference>
<feature type="compositionally biased region" description="Low complexity" evidence="1">
    <location>
        <begin position="90"/>
        <end position="102"/>
    </location>
</feature>
<evidence type="ECO:0000313" key="2">
    <source>
        <dbReference type="EMBL" id="KAK2637599.1"/>
    </source>
</evidence>
<evidence type="ECO:0000256" key="1">
    <source>
        <dbReference type="SAM" id="MobiDB-lite"/>
    </source>
</evidence>
<feature type="compositionally biased region" description="Basic residues" evidence="1">
    <location>
        <begin position="106"/>
        <end position="119"/>
    </location>
</feature>
<keyword evidence="3" id="KW-1185">Reference proteome</keyword>
<reference evidence="2" key="1">
    <citation type="journal article" date="2023" name="Plant J.">
        <title>Genome sequences and population genomics provide insights into the demographic history, inbreeding, and mutation load of two 'living fossil' tree species of Dipteronia.</title>
        <authorList>
            <person name="Feng Y."/>
            <person name="Comes H.P."/>
            <person name="Chen J."/>
            <person name="Zhu S."/>
            <person name="Lu R."/>
            <person name="Zhang X."/>
            <person name="Li P."/>
            <person name="Qiu J."/>
            <person name="Olsen K.M."/>
            <person name="Qiu Y."/>
        </authorList>
    </citation>
    <scope>NUCLEOTIDE SEQUENCE</scope>
    <source>
        <strain evidence="2">KIB01</strain>
    </source>
</reference>
<name>A0AAD9TK46_9ROSI</name>